<dbReference type="EC" id="2.3.1.275" evidence="10"/>
<dbReference type="UniPathway" id="UPA00085"/>
<dbReference type="OrthoDB" id="9777124at2"/>
<evidence type="ECO:0000256" key="2">
    <source>
        <dbReference type="ARBA" id="ARBA00022516"/>
    </source>
</evidence>
<keyword evidence="7 10" id="KW-0472">Membrane</keyword>
<keyword evidence="3 10" id="KW-0808">Transferase</keyword>
<dbReference type="Proteomes" id="UP000287224">
    <property type="component" value="Unassembled WGS sequence"/>
</dbReference>
<organism evidence="11 12">
    <name type="scientific">Dictyobacter aurantiacus</name>
    <dbReference type="NCBI Taxonomy" id="1936993"/>
    <lineage>
        <taxon>Bacteria</taxon>
        <taxon>Bacillati</taxon>
        <taxon>Chloroflexota</taxon>
        <taxon>Ktedonobacteria</taxon>
        <taxon>Ktedonobacterales</taxon>
        <taxon>Dictyobacteraceae</taxon>
        <taxon>Dictyobacter</taxon>
    </lineage>
</organism>
<dbReference type="NCBIfam" id="TIGR00023">
    <property type="entry name" value="glycerol-3-phosphate 1-O-acyltransferase PlsY"/>
    <property type="match status" value="1"/>
</dbReference>
<evidence type="ECO:0000313" key="11">
    <source>
        <dbReference type="EMBL" id="GCE04136.1"/>
    </source>
</evidence>
<comment type="catalytic activity">
    <reaction evidence="10">
        <text>an acyl phosphate + sn-glycerol 3-phosphate = a 1-acyl-sn-glycero-3-phosphate + phosphate</text>
        <dbReference type="Rhea" id="RHEA:34075"/>
        <dbReference type="ChEBI" id="CHEBI:43474"/>
        <dbReference type="ChEBI" id="CHEBI:57597"/>
        <dbReference type="ChEBI" id="CHEBI:57970"/>
        <dbReference type="ChEBI" id="CHEBI:59918"/>
        <dbReference type="EC" id="2.3.1.275"/>
    </reaction>
</comment>
<evidence type="ECO:0000256" key="4">
    <source>
        <dbReference type="ARBA" id="ARBA00022692"/>
    </source>
</evidence>
<evidence type="ECO:0000256" key="8">
    <source>
        <dbReference type="ARBA" id="ARBA00023209"/>
    </source>
</evidence>
<comment type="subunit">
    <text evidence="10">Probably interacts with PlsX.</text>
</comment>
<evidence type="ECO:0000256" key="1">
    <source>
        <dbReference type="ARBA" id="ARBA00022475"/>
    </source>
</evidence>
<feature type="transmembrane region" description="Helical" evidence="10">
    <location>
        <begin position="116"/>
        <end position="135"/>
    </location>
</feature>
<keyword evidence="2 10" id="KW-0444">Lipid biosynthesis</keyword>
<keyword evidence="12" id="KW-1185">Reference proteome</keyword>
<keyword evidence="4 10" id="KW-0812">Transmembrane</keyword>
<gene>
    <name evidence="10 11" type="primary">plsY</name>
    <name evidence="11" type="ORF">KDAU_14650</name>
</gene>
<dbReference type="AlphaFoldDB" id="A0A401ZBC7"/>
<keyword evidence="9 10" id="KW-1208">Phospholipid metabolism</keyword>
<reference evidence="12" key="1">
    <citation type="submission" date="2018-12" db="EMBL/GenBank/DDBJ databases">
        <title>Tengunoibacter tsumagoiensis gen. nov., sp. nov., Dictyobacter kobayashii sp. nov., D. alpinus sp. nov., and D. joshuensis sp. nov. and description of Dictyobacteraceae fam. nov. within the order Ktedonobacterales isolated from Tengu-no-mugimeshi.</title>
        <authorList>
            <person name="Wang C.M."/>
            <person name="Zheng Y."/>
            <person name="Sakai Y."/>
            <person name="Toyoda A."/>
            <person name="Minakuchi Y."/>
            <person name="Abe K."/>
            <person name="Yokota A."/>
            <person name="Yabe S."/>
        </authorList>
    </citation>
    <scope>NUCLEOTIDE SEQUENCE [LARGE SCALE GENOMIC DNA]</scope>
    <source>
        <strain evidence="12">S-27</strain>
    </source>
</reference>
<keyword evidence="11" id="KW-0012">Acyltransferase</keyword>
<evidence type="ECO:0000256" key="6">
    <source>
        <dbReference type="ARBA" id="ARBA00023098"/>
    </source>
</evidence>
<dbReference type="EMBL" id="BIFQ01000001">
    <property type="protein sequence ID" value="GCE04136.1"/>
    <property type="molecule type" value="Genomic_DNA"/>
</dbReference>
<evidence type="ECO:0000256" key="3">
    <source>
        <dbReference type="ARBA" id="ARBA00022679"/>
    </source>
</evidence>
<evidence type="ECO:0000256" key="10">
    <source>
        <dbReference type="HAMAP-Rule" id="MF_01043"/>
    </source>
</evidence>
<evidence type="ECO:0000256" key="5">
    <source>
        <dbReference type="ARBA" id="ARBA00022989"/>
    </source>
</evidence>
<evidence type="ECO:0000256" key="7">
    <source>
        <dbReference type="ARBA" id="ARBA00023136"/>
    </source>
</evidence>
<comment type="function">
    <text evidence="10">Catalyzes the transfer of an acyl group from acyl-phosphate (acyl-PO(4)) to glycerol-3-phosphate (G3P) to form lysophosphatidic acid (LPA). This enzyme utilizes acyl-phosphate as fatty acyl donor, but not acyl-CoA or acyl-ACP.</text>
</comment>
<feature type="transmembrane region" description="Helical" evidence="10">
    <location>
        <begin position="147"/>
        <end position="169"/>
    </location>
</feature>
<feature type="transmembrane region" description="Helical" evidence="10">
    <location>
        <begin position="175"/>
        <end position="198"/>
    </location>
</feature>
<feature type="transmembrane region" description="Helical" evidence="10">
    <location>
        <begin position="91"/>
        <end position="110"/>
    </location>
</feature>
<comment type="subcellular location">
    <subcellularLocation>
        <location evidence="10">Cell membrane</location>
        <topology evidence="10">Multi-pass membrane protein</topology>
    </subcellularLocation>
</comment>
<dbReference type="PANTHER" id="PTHR30309:SF0">
    <property type="entry name" value="GLYCEROL-3-PHOSPHATE ACYLTRANSFERASE-RELATED"/>
    <property type="match status" value="1"/>
</dbReference>
<dbReference type="GO" id="GO:0008654">
    <property type="term" value="P:phospholipid biosynthetic process"/>
    <property type="evidence" value="ECO:0007669"/>
    <property type="project" value="UniProtKB-UniRule"/>
</dbReference>
<dbReference type="RefSeq" id="WP_126595319.1">
    <property type="nucleotide sequence ID" value="NZ_BIFQ01000001.1"/>
</dbReference>
<dbReference type="Pfam" id="PF02660">
    <property type="entry name" value="G3P_acyltransf"/>
    <property type="match status" value="1"/>
</dbReference>
<name>A0A401ZBC7_9CHLR</name>
<proteinExistence type="inferred from homology"/>
<dbReference type="SMART" id="SM01207">
    <property type="entry name" value="G3P_acyltransf"/>
    <property type="match status" value="1"/>
</dbReference>
<dbReference type="GO" id="GO:0043772">
    <property type="term" value="F:acyl-phosphate glycerol-3-phosphate acyltransferase activity"/>
    <property type="evidence" value="ECO:0007669"/>
    <property type="project" value="UniProtKB-UniRule"/>
</dbReference>
<dbReference type="PANTHER" id="PTHR30309">
    <property type="entry name" value="INNER MEMBRANE PROTEIN YGIH"/>
    <property type="match status" value="1"/>
</dbReference>
<keyword evidence="1 10" id="KW-1003">Cell membrane</keyword>
<keyword evidence="6 10" id="KW-0443">Lipid metabolism</keyword>
<keyword evidence="5 10" id="KW-1133">Transmembrane helix</keyword>
<comment type="pathway">
    <text evidence="10">Lipid metabolism; phospholipid metabolism.</text>
</comment>
<dbReference type="GO" id="GO:0005886">
    <property type="term" value="C:plasma membrane"/>
    <property type="evidence" value="ECO:0007669"/>
    <property type="project" value="UniProtKB-SubCell"/>
</dbReference>
<comment type="caution">
    <text evidence="11">The sequence shown here is derived from an EMBL/GenBank/DDBJ whole genome shotgun (WGS) entry which is preliminary data.</text>
</comment>
<dbReference type="HAMAP" id="MF_01043">
    <property type="entry name" value="PlsY"/>
    <property type="match status" value="1"/>
</dbReference>
<accession>A0A401ZBC7</accession>
<dbReference type="InterPro" id="IPR003811">
    <property type="entry name" value="G3P_acylTferase_PlsY"/>
</dbReference>
<evidence type="ECO:0000313" key="12">
    <source>
        <dbReference type="Proteomes" id="UP000287224"/>
    </source>
</evidence>
<feature type="transmembrane region" description="Helical" evidence="10">
    <location>
        <begin position="60"/>
        <end position="84"/>
    </location>
</feature>
<keyword evidence="8 10" id="KW-0594">Phospholipid biosynthesis</keyword>
<comment type="similarity">
    <text evidence="10">Belongs to the PlsY family.</text>
</comment>
<evidence type="ECO:0000256" key="9">
    <source>
        <dbReference type="ARBA" id="ARBA00023264"/>
    </source>
</evidence>
<protein>
    <recommendedName>
        <fullName evidence="10">Glycerol-3-phosphate acyltransferase</fullName>
    </recommendedName>
    <alternativeName>
        <fullName evidence="10">Acyl-PO4 G3P acyltransferase</fullName>
    </alternativeName>
    <alternativeName>
        <fullName evidence="10">Acyl-phosphate--glycerol-3-phosphate acyltransferase</fullName>
    </alternativeName>
    <alternativeName>
        <fullName evidence="10">G3P acyltransferase</fullName>
        <shortName evidence="10">GPAT</shortName>
        <ecNumber evidence="10">2.3.1.275</ecNumber>
    </alternativeName>
    <alternativeName>
        <fullName evidence="10">Lysophosphatidic acid synthase</fullName>
        <shortName evidence="10">LPA synthase</shortName>
    </alternativeName>
</protein>
<sequence length="227" mass="23993">MSNIIVSLVLTAIVAYLWGSIPAGYWMGKLLRGRDFDIREHGSRKIGATNVQRTLGTGPALIVLIIDLSKGIGPALLATLVPLFHADGWGILVAGLATLLGHCYPIFIGFKGGRGVLTGGGVLLVCSPLTFLISAVTTIGTISIWRYVSLGSIVGGLTSMICGIVFYILGVTHPGFFAAVSLPQLLYMLIGPALVIIFHRDNIGRLLSGTERKLGQKVPEAETKPTA</sequence>